<evidence type="ECO:0008006" key="4">
    <source>
        <dbReference type="Google" id="ProtNLM"/>
    </source>
</evidence>
<evidence type="ECO:0000313" key="3">
    <source>
        <dbReference type="Proteomes" id="UP000199577"/>
    </source>
</evidence>
<feature type="chain" id="PRO_5011658180" description="Outer membrane protein beta-barrel domain-containing protein" evidence="1">
    <location>
        <begin position="23"/>
        <end position="212"/>
    </location>
</feature>
<dbReference type="OrthoDB" id="792006at2"/>
<evidence type="ECO:0000313" key="2">
    <source>
        <dbReference type="EMBL" id="SFC30100.1"/>
    </source>
</evidence>
<dbReference type="Proteomes" id="UP000199577">
    <property type="component" value="Unassembled WGS sequence"/>
</dbReference>
<gene>
    <name evidence="2" type="ORF">SAMN05421747_1082</name>
</gene>
<accession>A0A1I1IA10</accession>
<keyword evidence="3" id="KW-1185">Reference proteome</keyword>
<organism evidence="2 3">
    <name type="scientific">Parapedobacter composti</name>
    <dbReference type="NCBI Taxonomy" id="623281"/>
    <lineage>
        <taxon>Bacteria</taxon>
        <taxon>Pseudomonadati</taxon>
        <taxon>Bacteroidota</taxon>
        <taxon>Sphingobacteriia</taxon>
        <taxon>Sphingobacteriales</taxon>
        <taxon>Sphingobacteriaceae</taxon>
        <taxon>Parapedobacter</taxon>
    </lineage>
</organism>
<protein>
    <recommendedName>
        <fullName evidence="4">Outer membrane protein beta-barrel domain-containing protein</fullName>
    </recommendedName>
</protein>
<evidence type="ECO:0000256" key="1">
    <source>
        <dbReference type="SAM" id="SignalP"/>
    </source>
</evidence>
<dbReference type="AlphaFoldDB" id="A0A1I1IA10"/>
<keyword evidence="1" id="KW-0732">Signal</keyword>
<proteinExistence type="predicted"/>
<name>A0A1I1IA10_9SPHI</name>
<dbReference type="EMBL" id="FOLL01000008">
    <property type="protein sequence ID" value="SFC30100.1"/>
    <property type="molecule type" value="Genomic_DNA"/>
</dbReference>
<reference evidence="2 3" key="1">
    <citation type="submission" date="2016-10" db="EMBL/GenBank/DDBJ databases">
        <authorList>
            <person name="de Groot N.N."/>
        </authorList>
    </citation>
    <scope>NUCLEOTIDE SEQUENCE [LARGE SCALE GENOMIC DNA]</scope>
    <source>
        <strain evidence="2 3">DSM 22900</strain>
    </source>
</reference>
<dbReference type="RefSeq" id="WP_139215870.1">
    <property type="nucleotide sequence ID" value="NZ_FOLL01000008.1"/>
</dbReference>
<dbReference type="STRING" id="623281.SAMN05421747_1082"/>
<feature type="signal peptide" evidence="1">
    <location>
        <begin position="1"/>
        <end position="22"/>
    </location>
</feature>
<sequence length="212" mass="24009">MMRLRAYFVGVGLLLLSTSVQAQRAVPVLLEGEVGVERFSDAAVRSVFPVGANLRLGPAFVMASEGRLRLRPQVGLKLFLNEIEEGLTEHLLFFKLGGQVCYDLFYIGQTTFFPYVAAEFNWVSNFDAERYADDDVSFSENYLRGSGWSQEMGFRVQWREVFLKAGCEFFNPTLRARQSLIEEDLAAGYVTPESQVFRFHTLNISIGFSLFP</sequence>